<protein>
    <submittedName>
        <fullName evidence="1">Uncharacterized protein</fullName>
    </submittedName>
</protein>
<comment type="caution">
    <text evidence="1">The sequence shown here is derived from an EMBL/GenBank/DDBJ whole genome shotgun (WGS) entry which is preliminary data.</text>
</comment>
<evidence type="ECO:0000313" key="1">
    <source>
        <dbReference type="EMBL" id="OAT72778.1"/>
    </source>
</evidence>
<dbReference type="Proteomes" id="UP000078290">
    <property type="component" value="Unassembled WGS sequence"/>
</dbReference>
<dbReference type="AlphaFoldDB" id="A0A1B7KRR2"/>
<name>A0A1B7KRR2_PARTM</name>
<proteinExistence type="predicted"/>
<dbReference type="EMBL" id="LXMA01000023">
    <property type="protein sequence ID" value="OAT72778.1"/>
    <property type="molecule type" value="Genomic_DNA"/>
</dbReference>
<reference evidence="2" key="1">
    <citation type="submission" date="2016-05" db="EMBL/GenBank/DDBJ databases">
        <authorList>
            <person name="Wang W."/>
            <person name="Zhu L."/>
        </authorList>
    </citation>
    <scope>NUCLEOTIDE SEQUENCE [LARGE SCALE GENOMIC DNA]</scope>
    <source>
        <strain evidence="2">W-2</strain>
    </source>
</reference>
<accession>A0A1B7KRR2</accession>
<gene>
    <name evidence="1" type="ORF">A7K69_07505</name>
</gene>
<sequence>MDEADSLAGGRKDYSQRCCAQNSLFAWLFTAIDMKRPGFICFPFPAEKQSAFVCRRLAPLPKRGETVRALGIQKTDKGLYTYCQRLGYVIHFAVEHQSRTSALNGKGREKGRFE</sequence>
<organism evidence="1 2">
    <name type="scientific">Parageobacillus thermoglucosidasius</name>
    <name type="common">Geobacillus thermoglucosidasius</name>
    <dbReference type="NCBI Taxonomy" id="1426"/>
    <lineage>
        <taxon>Bacteria</taxon>
        <taxon>Bacillati</taxon>
        <taxon>Bacillota</taxon>
        <taxon>Bacilli</taxon>
        <taxon>Bacillales</taxon>
        <taxon>Anoxybacillaceae</taxon>
        <taxon>Parageobacillus</taxon>
    </lineage>
</organism>
<evidence type="ECO:0000313" key="2">
    <source>
        <dbReference type="Proteomes" id="UP000078290"/>
    </source>
</evidence>
<dbReference type="RefSeq" id="WP_064551748.1">
    <property type="nucleotide sequence ID" value="NZ_LXMA01000023.1"/>
</dbReference>